<dbReference type="InterPro" id="IPR002110">
    <property type="entry name" value="Ankyrin_rpt"/>
</dbReference>
<protein>
    <submittedName>
        <fullName evidence="4">Ankyrin repeat domain protein</fullName>
    </submittedName>
    <submittedName>
        <fullName evidence="3">Pfs, NACHT and Ankyrin domain protein</fullName>
    </submittedName>
</protein>
<keyword evidence="2" id="KW-0040">ANK repeat</keyword>
<reference evidence="5" key="4">
    <citation type="journal article" date="2022" name="Microb. Genom.">
        <title>A global pangenome for the wheat fungal pathogen Pyrenophora tritici-repentis and prediction of effector protein structural homology.</title>
        <authorList>
            <person name="Moolhuijzen P.M."/>
            <person name="See P.T."/>
            <person name="Shi G."/>
            <person name="Powell H.R."/>
            <person name="Cockram J."/>
            <person name="Jorgensen L.N."/>
            <person name="Benslimane H."/>
            <person name="Strelkov S.E."/>
            <person name="Turner J."/>
            <person name="Liu Z."/>
            <person name="Moffat C.S."/>
        </authorList>
    </citation>
    <scope>NUCLEOTIDE SEQUENCE [LARGE SCALE GENOMIC DNA]</scope>
</reference>
<gene>
    <name evidence="4" type="ORF">Ptr86124_006812</name>
    <name evidence="3" type="ORF">PtrM4_109320</name>
</gene>
<dbReference type="EMBL" id="NRDI02000008">
    <property type="protein sequence ID" value="KAI1514182.1"/>
    <property type="molecule type" value="Genomic_DNA"/>
</dbReference>
<dbReference type="AlphaFoldDB" id="A0A2W1FC63"/>
<dbReference type="Gene3D" id="1.25.40.20">
    <property type="entry name" value="Ankyrin repeat-containing domain"/>
    <property type="match status" value="2"/>
</dbReference>
<dbReference type="InterPro" id="IPR036770">
    <property type="entry name" value="Ankyrin_rpt-contain_sf"/>
</dbReference>
<reference evidence="4" key="3">
    <citation type="journal article" date="2022" name="bioRxiv">
        <title>A global pangenome for the wheat fungal pathogen Pyrenophora tritici-repentis and prediction of effector protein structural homology.</title>
        <authorList>
            <person name="Moolhuijzen P."/>
            <person name="See P.T."/>
            <person name="Shi G."/>
            <person name="Powell H.R."/>
            <person name="Cockram J."/>
            <person name="Jorgensen L.N."/>
            <person name="Benslimane H."/>
            <person name="Strelkov S.E."/>
            <person name="Turner J."/>
            <person name="Liu Z."/>
            <person name="Moffat C.S."/>
        </authorList>
    </citation>
    <scope>NUCLEOTIDE SEQUENCE</scope>
    <source>
        <strain evidence="4">86-124</strain>
    </source>
</reference>
<dbReference type="Proteomes" id="UP000245464">
    <property type="component" value="Chromosome 5"/>
</dbReference>
<sequence>MVAGPHTSAFRLKHWITAGITDLPESEIDESSLEFRRHLLSVAAWIGDKSLVVKLVEEGCNHNDNPSMFLTPLRAASYRGHIDIVKFLMVDNSGDAPALRDRPLLIMSSAAHHNHTELIEIALDNSWHRGEVELTCIRNAMHSALRVTSDSETFTRLLQDADPPMTQYDKSGLLLNAAAQGKLAIVKHLIEREGIGSHGFDASVFQRRYPAELLKSSRYPSRYWNSLTCAVRTGEVDIVKVLLDSGAQLGHAIECAAAGGSKTLVRLLWEYGESKNAAVQGAFLMAVDREDTGMFKFLGELGATLDEDVRALLIKLAHESGLESMVNLLTGTQVH</sequence>
<dbReference type="SMART" id="SM00248">
    <property type="entry name" value="ANK"/>
    <property type="match status" value="3"/>
</dbReference>
<accession>A0A2W1FC63</accession>
<dbReference type="EMBL" id="NQIK02000005">
    <property type="protein sequence ID" value="KAF7570930.1"/>
    <property type="molecule type" value="Genomic_DNA"/>
</dbReference>
<evidence type="ECO:0000256" key="1">
    <source>
        <dbReference type="ARBA" id="ARBA00022737"/>
    </source>
</evidence>
<evidence type="ECO:0000256" key="2">
    <source>
        <dbReference type="ARBA" id="ARBA00023043"/>
    </source>
</evidence>
<dbReference type="Pfam" id="PF00023">
    <property type="entry name" value="Ank"/>
    <property type="match status" value="1"/>
</dbReference>
<name>A0A2W1FC63_9PLEO</name>
<evidence type="ECO:0000313" key="4">
    <source>
        <dbReference type="EMBL" id="KAI1514182.1"/>
    </source>
</evidence>
<dbReference type="PANTHER" id="PTHR24198:SF165">
    <property type="entry name" value="ANKYRIN REPEAT-CONTAINING PROTEIN-RELATED"/>
    <property type="match status" value="1"/>
</dbReference>
<dbReference type="Proteomes" id="UP000249757">
    <property type="component" value="Unassembled WGS sequence"/>
</dbReference>
<evidence type="ECO:0000313" key="5">
    <source>
        <dbReference type="Proteomes" id="UP000249757"/>
    </source>
</evidence>
<comment type="caution">
    <text evidence="4">The sequence shown here is derived from an EMBL/GenBank/DDBJ whole genome shotgun (WGS) entry which is preliminary data.</text>
</comment>
<evidence type="ECO:0000313" key="3">
    <source>
        <dbReference type="EMBL" id="KAF7570930.1"/>
    </source>
</evidence>
<organism evidence="4 5">
    <name type="scientific">Pyrenophora tritici-repentis</name>
    <dbReference type="NCBI Taxonomy" id="45151"/>
    <lineage>
        <taxon>Eukaryota</taxon>
        <taxon>Fungi</taxon>
        <taxon>Dikarya</taxon>
        <taxon>Ascomycota</taxon>
        <taxon>Pezizomycotina</taxon>
        <taxon>Dothideomycetes</taxon>
        <taxon>Pleosporomycetidae</taxon>
        <taxon>Pleosporales</taxon>
        <taxon>Pleosporineae</taxon>
        <taxon>Pleosporaceae</taxon>
        <taxon>Pyrenophora</taxon>
    </lineage>
</organism>
<reference evidence="3" key="1">
    <citation type="journal article" date="2018" name="BMC Genomics">
        <title>Comparative genomics of the wheat fungal pathogen Pyrenophora tritici-repentis reveals chromosomal variations and genome plasticity.</title>
        <authorList>
            <person name="Moolhuijzen P."/>
            <person name="See P.T."/>
            <person name="Hane J.K."/>
            <person name="Shi G."/>
            <person name="Liu Z."/>
            <person name="Oliver R.P."/>
            <person name="Moffat C.S."/>
        </authorList>
    </citation>
    <scope>NUCLEOTIDE SEQUENCE [LARGE SCALE GENOMIC DNA]</scope>
    <source>
        <strain evidence="3">M4</strain>
    </source>
</reference>
<dbReference type="Pfam" id="PF12796">
    <property type="entry name" value="Ank_2"/>
    <property type="match status" value="1"/>
</dbReference>
<dbReference type="PANTHER" id="PTHR24198">
    <property type="entry name" value="ANKYRIN REPEAT AND PROTEIN KINASE DOMAIN-CONTAINING PROTEIN"/>
    <property type="match status" value="1"/>
</dbReference>
<reference evidence="4" key="2">
    <citation type="submission" date="2021-05" db="EMBL/GenBank/DDBJ databases">
        <authorList>
            <person name="Moolhuijzen P.M."/>
            <person name="Moffat C.S."/>
        </authorList>
    </citation>
    <scope>NUCLEOTIDE SEQUENCE</scope>
    <source>
        <strain evidence="4">86-124</strain>
    </source>
</reference>
<proteinExistence type="predicted"/>
<dbReference type="OrthoDB" id="3799861at2759"/>
<keyword evidence="5" id="KW-1185">Reference proteome</keyword>
<keyword evidence="1" id="KW-0677">Repeat</keyword>
<dbReference type="SUPFAM" id="SSF48403">
    <property type="entry name" value="Ankyrin repeat"/>
    <property type="match status" value="1"/>
</dbReference>